<feature type="domain" description="Pyruvate carboxyltransferase" evidence="1">
    <location>
        <begin position="33"/>
        <end position="90"/>
    </location>
</feature>
<reference evidence="2" key="1">
    <citation type="journal article" date="2015" name="Nature">
        <title>Complex archaea that bridge the gap between prokaryotes and eukaryotes.</title>
        <authorList>
            <person name="Spang A."/>
            <person name="Saw J.H."/>
            <person name="Jorgensen S.L."/>
            <person name="Zaremba-Niedzwiedzka K."/>
            <person name="Martijn J."/>
            <person name="Lind A.E."/>
            <person name="van Eijk R."/>
            <person name="Schleper C."/>
            <person name="Guy L."/>
            <person name="Ettema T.J."/>
        </authorList>
    </citation>
    <scope>NUCLEOTIDE SEQUENCE</scope>
</reference>
<comment type="caution">
    <text evidence="2">The sequence shown here is derived from an EMBL/GenBank/DDBJ whole genome shotgun (WGS) entry which is preliminary data.</text>
</comment>
<dbReference type="GO" id="GO:0003824">
    <property type="term" value="F:catalytic activity"/>
    <property type="evidence" value="ECO:0007669"/>
    <property type="project" value="InterPro"/>
</dbReference>
<proteinExistence type="predicted"/>
<organism evidence="2">
    <name type="scientific">marine sediment metagenome</name>
    <dbReference type="NCBI Taxonomy" id="412755"/>
    <lineage>
        <taxon>unclassified sequences</taxon>
        <taxon>metagenomes</taxon>
        <taxon>ecological metagenomes</taxon>
    </lineage>
</organism>
<accession>A0A0F9N9B9</accession>
<protein>
    <recommendedName>
        <fullName evidence="1">Pyruvate carboxyltransferase domain-containing protein</fullName>
    </recommendedName>
</protein>
<sequence>MREETKWFNNKWWISPLNYSNEVTELFNLPKRVYVRDSTIREGEETPGVYFTLEQKIKIVEKLEKLGVEHIDCGYIGQVQDQWDLANELK</sequence>
<dbReference type="Pfam" id="PF00682">
    <property type="entry name" value="HMGL-like"/>
    <property type="match status" value="1"/>
</dbReference>
<dbReference type="EMBL" id="LAZR01003804">
    <property type="protein sequence ID" value="KKN14564.1"/>
    <property type="molecule type" value="Genomic_DNA"/>
</dbReference>
<dbReference type="PROSITE" id="PS50991">
    <property type="entry name" value="PYR_CT"/>
    <property type="match status" value="1"/>
</dbReference>
<gene>
    <name evidence="2" type="ORF">LCGC14_0994920</name>
</gene>
<evidence type="ECO:0000313" key="2">
    <source>
        <dbReference type="EMBL" id="KKN14564.1"/>
    </source>
</evidence>
<evidence type="ECO:0000259" key="1">
    <source>
        <dbReference type="PROSITE" id="PS50991"/>
    </source>
</evidence>
<dbReference type="InterPro" id="IPR013785">
    <property type="entry name" value="Aldolase_TIM"/>
</dbReference>
<name>A0A0F9N9B9_9ZZZZ</name>
<feature type="non-terminal residue" evidence="2">
    <location>
        <position position="90"/>
    </location>
</feature>
<dbReference type="AlphaFoldDB" id="A0A0F9N9B9"/>
<dbReference type="SUPFAM" id="SSF51569">
    <property type="entry name" value="Aldolase"/>
    <property type="match status" value="1"/>
</dbReference>
<dbReference type="InterPro" id="IPR000891">
    <property type="entry name" value="PYR_CT"/>
</dbReference>
<dbReference type="Gene3D" id="3.20.20.70">
    <property type="entry name" value="Aldolase class I"/>
    <property type="match status" value="1"/>
</dbReference>